<dbReference type="EMBL" id="BAABHK010000004">
    <property type="protein sequence ID" value="GAA4625997.1"/>
    <property type="molecule type" value="Genomic_DNA"/>
</dbReference>
<gene>
    <name evidence="2" type="ORF">GCM10023196_032380</name>
</gene>
<keyword evidence="3" id="KW-1185">Reference proteome</keyword>
<evidence type="ECO:0000313" key="3">
    <source>
        <dbReference type="Proteomes" id="UP001501442"/>
    </source>
</evidence>
<evidence type="ECO:0000313" key="2">
    <source>
        <dbReference type="EMBL" id="GAA4625997.1"/>
    </source>
</evidence>
<sequence>MVSPRRVGCWLLTATACAVFLCVALVVWSVLTWDPRGGPDVPDPRACPGSNVSLAEAAGHFGFTIPADATEVHFSSDLHPFFGEYSLQASFQTTPAGLHAFLSTAGLAEPAADHSSDYQPSVDGPSCGFGSASFSAPRYCEDDPETSTKPFQRQVAVDRADTARPRVVLSALDV</sequence>
<organism evidence="2 3">
    <name type="scientific">Actinoallomurus vinaceus</name>
    <dbReference type="NCBI Taxonomy" id="1080074"/>
    <lineage>
        <taxon>Bacteria</taxon>
        <taxon>Bacillati</taxon>
        <taxon>Actinomycetota</taxon>
        <taxon>Actinomycetes</taxon>
        <taxon>Streptosporangiales</taxon>
        <taxon>Thermomonosporaceae</taxon>
        <taxon>Actinoallomurus</taxon>
    </lineage>
</organism>
<dbReference type="PROSITE" id="PS51257">
    <property type="entry name" value="PROKAR_LIPOPROTEIN"/>
    <property type="match status" value="1"/>
</dbReference>
<name>A0ABP8U9S3_9ACTN</name>
<accession>A0ABP8U9S3</accession>
<protein>
    <submittedName>
        <fullName evidence="2">Uncharacterized protein</fullName>
    </submittedName>
</protein>
<feature type="region of interest" description="Disordered" evidence="1">
    <location>
        <begin position="138"/>
        <end position="157"/>
    </location>
</feature>
<comment type="caution">
    <text evidence="2">The sequence shown here is derived from an EMBL/GenBank/DDBJ whole genome shotgun (WGS) entry which is preliminary data.</text>
</comment>
<dbReference type="Proteomes" id="UP001501442">
    <property type="component" value="Unassembled WGS sequence"/>
</dbReference>
<evidence type="ECO:0000256" key="1">
    <source>
        <dbReference type="SAM" id="MobiDB-lite"/>
    </source>
</evidence>
<proteinExistence type="predicted"/>
<reference evidence="3" key="1">
    <citation type="journal article" date="2019" name="Int. J. Syst. Evol. Microbiol.">
        <title>The Global Catalogue of Microorganisms (GCM) 10K type strain sequencing project: providing services to taxonomists for standard genome sequencing and annotation.</title>
        <authorList>
            <consortium name="The Broad Institute Genomics Platform"/>
            <consortium name="The Broad Institute Genome Sequencing Center for Infectious Disease"/>
            <person name="Wu L."/>
            <person name="Ma J."/>
        </authorList>
    </citation>
    <scope>NUCLEOTIDE SEQUENCE [LARGE SCALE GENOMIC DNA]</scope>
    <source>
        <strain evidence="3">JCM 17939</strain>
    </source>
</reference>